<dbReference type="HOGENOM" id="CLU_132623_5_0_4"/>
<dbReference type="AlphaFoldDB" id="Q5NY06"/>
<protein>
    <recommendedName>
        <fullName evidence="4">DUF883 domain-containing protein</fullName>
    </recommendedName>
</protein>
<feature type="compositionally biased region" description="Gly residues" evidence="1">
    <location>
        <begin position="9"/>
        <end position="18"/>
    </location>
</feature>
<name>Q5NY06_AROAE</name>
<dbReference type="KEGG" id="eba:ebD123"/>
<evidence type="ECO:0000256" key="1">
    <source>
        <dbReference type="SAM" id="MobiDB-lite"/>
    </source>
</evidence>
<gene>
    <name evidence="2" type="ORF">ebD123</name>
</gene>
<proteinExistence type="predicted"/>
<dbReference type="OrthoDB" id="9181281at2"/>
<dbReference type="Proteomes" id="UP000006552">
    <property type="component" value="Chromosome"/>
</dbReference>
<dbReference type="RefSeq" id="WP_011239703.1">
    <property type="nucleotide sequence ID" value="NC_006513.1"/>
</dbReference>
<reference evidence="2 3" key="1">
    <citation type="journal article" date="2005" name="Arch. Microbiol.">
        <title>The genome sequence of an anaerobic aromatic-degrading denitrifying bacterium, strain EbN1.</title>
        <authorList>
            <person name="Rabus R."/>
            <person name="Kube M."/>
            <person name="Heider J."/>
            <person name="Beck A."/>
            <person name="Heitmann K."/>
            <person name="Widdel F."/>
            <person name="Reinhardt R."/>
        </authorList>
    </citation>
    <scope>NUCLEOTIDE SEQUENCE [LARGE SCALE GENOMIC DNA]</scope>
    <source>
        <strain evidence="2 3">EbN1</strain>
    </source>
</reference>
<evidence type="ECO:0000313" key="2">
    <source>
        <dbReference type="EMBL" id="CAI10058.1"/>
    </source>
</evidence>
<evidence type="ECO:0000313" key="3">
    <source>
        <dbReference type="Proteomes" id="UP000006552"/>
    </source>
</evidence>
<dbReference type="eggNOG" id="COG4575">
    <property type="taxonomic scope" value="Bacteria"/>
</dbReference>
<organism evidence="2 3">
    <name type="scientific">Aromatoleum aromaticum (strain DSM 19018 / LMG 30748 / EbN1)</name>
    <name type="common">Azoarcus sp. (strain EbN1)</name>
    <dbReference type="NCBI Taxonomy" id="76114"/>
    <lineage>
        <taxon>Bacteria</taxon>
        <taxon>Pseudomonadati</taxon>
        <taxon>Pseudomonadota</taxon>
        <taxon>Betaproteobacteria</taxon>
        <taxon>Rhodocyclales</taxon>
        <taxon>Rhodocyclaceae</taxon>
        <taxon>Aromatoleum</taxon>
    </lineage>
</organism>
<accession>Q5NY06</accession>
<sequence>MENTTPGMQGVGSQGTVGAGAEKGAQKIEQFTSTAHDTVDRLAGAAASTLRQAGEKGQEWMVTQDHMLEGARECVRRHPVASVMIAVGVGMLFSRFTSH</sequence>
<evidence type="ECO:0008006" key="4">
    <source>
        <dbReference type="Google" id="ProtNLM"/>
    </source>
</evidence>
<dbReference type="STRING" id="76114.ebD123"/>
<keyword evidence="3" id="KW-1185">Reference proteome</keyword>
<feature type="region of interest" description="Disordered" evidence="1">
    <location>
        <begin position="1"/>
        <end position="27"/>
    </location>
</feature>
<dbReference type="EMBL" id="CR555306">
    <property type="protein sequence ID" value="CAI10058.1"/>
    <property type="molecule type" value="Genomic_DNA"/>
</dbReference>